<comment type="similarity">
    <text evidence="1">Belongs to the universal stress protein A family.</text>
</comment>
<evidence type="ECO:0000256" key="1">
    <source>
        <dbReference type="ARBA" id="ARBA00008791"/>
    </source>
</evidence>
<dbReference type="Pfam" id="PF00582">
    <property type="entry name" value="Usp"/>
    <property type="match status" value="1"/>
</dbReference>
<dbReference type="InterPro" id="IPR006015">
    <property type="entry name" value="Universal_stress_UspA"/>
</dbReference>
<dbReference type="PRINTS" id="PR01438">
    <property type="entry name" value="UNVRSLSTRESS"/>
</dbReference>
<dbReference type="PANTHER" id="PTHR46268">
    <property type="entry name" value="STRESS RESPONSE PROTEIN NHAX"/>
    <property type="match status" value="1"/>
</dbReference>
<sequence>MMTKILFPTDFSETANNAFLYAVQLAKKMNADIKIISVQSNLKNYLNTTEEDFKNHINQLKETAIHNNLINVNIESDIVIGDLLLTILDIIEKENIEFVVMGTNGENSFGKKLFGSNTVNVINNSPIPVFAIPNNIQFKEESNLAYATLFNNDENTALQEMVQIADLFAKKLNIVHVENELMTNEMVETRNNWQLQYPNLTITMEKSEDVETGLLNFTTQKEIDVLGVYHRDSSFFDRLFSENHSSNLINLGNVALVVF</sequence>
<dbReference type="InterPro" id="IPR006016">
    <property type="entry name" value="UspA"/>
</dbReference>
<evidence type="ECO:0000313" key="4">
    <source>
        <dbReference type="Proteomes" id="UP000650994"/>
    </source>
</evidence>
<protein>
    <recommendedName>
        <fullName evidence="2">UspA domain-containing protein</fullName>
    </recommendedName>
</protein>
<dbReference type="Gene3D" id="3.40.50.12370">
    <property type="match status" value="1"/>
</dbReference>
<dbReference type="EMBL" id="BMFL01000028">
    <property type="protein sequence ID" value="GGF10736.1"/>
    <property type="molecule type" value="Genomic_DNA"/>
</dbReference>
<reference evidence="4" key="1">
    <citation type="journal article" date="2019" name="Int. J. Syst. Evol. Microbiol.">
        <title>The Global Catalogue of Microorganisms (GCM) 10K type strain sequencing project: providing services to taxonomists for standard genome sequencing and annotation.</title>
        <authorList>
            <consortium name="The Broad Institute Genomics Platform"/>
            <consortium name="The Broad Institute Genome Sequencing Center for Infectious Disease"/>
            <person name="Wu L."/>
            <person name="Ma J."/>
        </authorList>
    </citation>
    <scope>NUCLEOTIDE SEQUENCE [LARGE SCALE GENOMIC DNA]</scope>
    <source>
        <strain evidence="4">CGMCC 1.12707</strain>
    </source>
</reference>
<evidence type="ECO:0000259" key="2">
    <source>
        <dbReference type="Pfam" id="PF00582"/>
    </source>
</evidence>
<gene>
    <name evidence="3" type="ORF">GCM10010984_29810</name>
</gene>
<evidence type="ECO:0000313" key="3">
    <source>
        <dbReference type="EMBL" id="GGF10736.1"/>
    </source>
</evidence>
<dbReference type="Proteomes" id="UP000650994">
    <property type="component" value="Unassembled WGS sequence"/>
</dbReference>
<feature type="domain" description="UspA" evidence="2">
    <location>
        <begin position="1"/>
        <end position="132"/>
    </location>
</feature>
<dbReference type="RefSeq" id="WP_072934091.1">
    <property type="nucleotide sequence ID" value="NZ_BMFL01000028.1"/>
</dbReference>
<dbReference type="PANTHER" id="PTHR46268:SF6">
    <property type="entry name" value="UNIVERSAL STRESS PROTEIN UP12"/>
    <property type="match status" value="1"/>
</dbReference>
<proteinExistence type="inferred from homology"/>
<comment type="caution">
    <text evidence="3">The sequence shown here is derived from an EMBL/GenBank/DDBJ whole genome shotgun (WGS) entry which is preliminary data.</text>
</comment>
<organism evidence="3 4">
    <name type="scientific">Chishuiella changwenlii</name>
    <dbReference type="NCBI Taxonomy" id="1434701"/>
    <lineage>
        <taxon>Bacteria</taxon>
        <taxon>Pseudomonadati</taxon>
        <taxon>Bacteroidota</taxon>
        <taxon>Flavobacteriia</taxon>
        <taxon>Flavobacteriales</taxon>
        <taxon>Weeksellaceae</taxon>
        <taxon>Chishuiella</taxon>
    </lineage>
</organism>
<accession>A0ABQ1U677</accession>
<name>A0ABQ1U677_9FLAO</name>
<dbReference type="CDD" id="cd00293">
    <property type="entry name" value="USP-like"/>
    <property type="match status" value="1"/>
</dbReference>
<dbReference type="SUPFAM" id="SSF52402">
    <property type="entry name" value="Adenine nucleotide alpha hydrolases-like"/>
    <property type="match status" value="1"/>
</dbReference>
<keyword evidence="4" id="KW-1185">Reference proteome</keyword>